<dbReference type="Gene3D" id="3.30.1330.60">
    <property type="entry name" value="OmpA-like domain"/>
    <property type="match status" value="1"/>
</dbReference>
<dbReference type="EMBL" id="VSSQ01002321">
    <property type="protein sequence ID" value="MPM14689.1"/>
    <property type="molecule type" value="Genomic_DNA"/>
</dbReference>
<dbReference type="CDD" id="cd07185">
    <property type="entry name" value="OmpA_C-like"/>
    <property type="match status" value="1"/>
</dbReference>
<evidence type="ECO:0000256" key="1">
    <source>
        <dbReference type="ARBA" id="ARBA00004442"/>
    </source>
</evidence>
<dbReference type="PRINTS" id="PR01021">
    <property type="entry name" value="OMPADOMAIN"/>
</dbReference>
<feature type="compositionally biased region" description="Basic and acidic residues" evidence="4">
    <location>
        <begin position="59"/>
        <end position="80"/>
    </location>
</feature>
<comment type="caution">
    <text evidence="6">The sequence shown here is derived from an EMBL/GenBank/DDBJ whole genome shotgun (WGS) entry which is preliminary data.</text>
</comment>
<feature type="compositionally biased region" description="Basic and acidic residues" evidence="4">
    <location>
        <begin position="29"/>
        <end position="52"/>
    </location>
</feature>
<feature type="region of interest" description="Disordered" evidence="4">
    <location>
        <begin position="29"/>
        <end position="101"/>
    </location>
</feature>
<dbReference type="GO" id="GO:0009279">
    <property type="term" value="C:cell outer membrane"/>
    <property type="evidence" value="ECO:0007669"/>
    <property type="project" value="UniProtKB-SubCell"/>
</dbReference>
<dbReference type="SUPFAM" id="SSF103088">
    <property type="entry name" value="OmpA-like"/>
    <property type="match status" value="1"/>
</dbReference>
<dbReference type="PROSITE" id="PS51123">
    <property type="entry name" value="OMPA_2"/>
    <property type="match status" value="1"/>
</dbReference>
<dbReference type="AlphaFoldDB" id="A0A644XF39"/>
<keyword evidence="2" id="KW-0472">Membrane</keyword>
<dbReference type="Gene3D" id="2.60.120.560">
    <property type="entry name" value="Exo-inulinase, domain 1"/>
    <property type="match status" value="1"/>
</dbReference>
<dbReference type="PANTHER" id="PTHR30329:SF21">
    <property type="entry name" value="LIPOPROTEIN YIAD-RELATED"/>
    <property type="match status" value="1"/>
</dbReference>
<evidence type="ECO:0000256" key="4">
    <source>
        <dbReference type="SAM" id="MobiDB-lite"/>
    </source>
</evidence>
<evidence type="ECO:0000259" key="5">
    <source>
        <dbReference type="PROSITE" id="PS51123"/>
    </source>
</evidence>
<accession>A0A644XF39</accession>
<dbReference type="InterPro" id="IPR050330">
    <property type="entry name" value="Bact_OuterMem_StrucFunc"/>
</dbReference>
<dbReference type="InterPro" id="IPR006665">
    <property type="entry name" value="OmpA-like"/>
</dbReference>
<evidence type="ECO:0000256" key="3">
    <source>
        <dbReference type="ARBA" id="ARBA00023237"/>
    </source>
</evidence>
<evidence type="ECO:0000256" key="2">
    <source>
        <dbReference type="ARBA" id="ARBA00023136"/>
    </source>
</evidence>
<keyword evidence="3" id="KW-0998">Cell outer membrane</keyword>
<protein>
    <recommendedName>
        <fullName evidence="5">OmpA-like domain-containing protein</fullName>
    </recommendedName>
</protein>
<gene>
    <name evidence="6" type="ORF">SDC9_61053</name>
</gene>
<evidence type="ECO:0000313" key="6">
    <source>
        <dbReference type="EMBL" id="MPM14689.1"/>
    </source>
</evidence>
<proteinExistence type="predicted"/>
<dbReference type="InterPro" id="IPR036737">
    <property type="entry name" value="OmpA-like_sf"/>
</dbReference>
<feature type="domain" description="OmpA-like" evidence="5">
    <location>
        <begin position="320"/>
        <end position="435"/>
    </location>
</feature>
<reference evidence="6" key="1">
    <citation type="submission" date="2019-08" db="EMBL/GenBank/DDBJ databases">
        <authorList>
            <person name="Kucharzyk K."/>
            <person name="Murdoch R.W."/>
            <person name="Higgins S."/>
            <person name="Loffler F."/>
        </authorList>
    </citation>
    <scope>NUCLEOTIDE SEQUENCE</scope>
</reference>
<organism evidence="6">
    <name type="scientific">bioreactor metagenome</name>
    <dbReference type="NCBI Taxonomy" id="1076179"/>
    <lineage>
        <taxon>unclassified sequences</taxon>
        <taxon>metagenomes</taxon>
        <taxon>ecological metagenomes</taxon>
    </lineage>
</organism>
<name>A0A644XF39_9ZZZZ</name>
<dbReference type="PANTHER" id="PTHR30329">
    <property type="entry name" value="STATOR ELEMENT OF FLAGELLAR MOTOR COMPLEX"/>
    <property type="match status" value="1"/>
</dbReference>
<sequence length="435" mass="49105">MKNFIILISVLFISSTAFSQINIGGKIKDKAQDKLEQKTDNTIDKGFDKTEEGVNGVFKKKDKDKDKDGDKDSESTDKNDNNNSDTGDGDVDVNVEKSSETGQKLESYTQYDFVPGDQILFFEDFSQDAIGDFPALWTSNSSGEVKTVNIAPGKWFHLNGEDASYCFTKDIEFPENYIIEFDIIPDDVYYRGIIFTLYQTDPENMHEIEDGLYPGLYGLHITLDNDGWETKGYGYSKDWLEGKASKNPVVKEKVNHVIIWVQKRRVRIYHLGAKVLDVPTNIYAEGKFNRLRFFGWDRASYPYVSNIKVTTASPDMRSKLLTEGKLISYGIYFDSGKDVVKSESRGSLNEIANVLKENPDVRIKIVGHTDSDGDDASNMDLSKRRAANVKEALIKDFAIDANRIETDGMGESQPIGPNDSVENKAKNRRVEFIKL</sequence>
<comment type="subcellular location">
    <subcellularLocation>
        <location evidence="1">Cell outer membrane</location>
    </subcellularLocation>
</comment>
<dbReference type="Pfam" id="PF00691">
    <property type="entry name" value="OmpA"/>
    <property type="match status" value="1"/>
</dbReference>
<dbReference type="InterPro" id="IPR006664">
    <property type="entry name" value="OMP_bac"/>
</dbReference>